<proteinExistence type="predicted"/>
<evidence type="ECO:0008006" key="5">
    <source>
        <dbReference type="Google" id="ProtNLM"/>
    </source>
</evidence>
<evidence type="ECO:0000313" key="2">
    <source>
        <dbReference type="EMBL" id="VVU50417.1"/>
    </source>
</evidence>
<dbReference type="RefSeq" id="WP_174926600.1">
    <property type="nucleotide sequence ID" value="NZ_CABVLY010000011.1"/>
</dbReference>
<evidence type="ECO:0000313" key="4">
    <source>
        <dbReference type="Proteomes" id="UP000755577"/>
    </source>
</evidence>
<reference evidence="2 3" key="1">
    <citation type="submission" date="2019-09" db="EMBL/GenBank/DDBJ databases">
        <authorList>
            <person name="Depoorter E."/>
        </authorList>
    </citation>
    <scope>NUCLEOTIDE SEQUENCE [LARGE SCALE GENOMIC DNA]</scope>
    <source>
        <strain evidence="2">LMG 20980</strain>
    </source>
</reference>
<protein>
    <recommendedName>
        <fullName evidence="5">Sulfotransferase family protein</fullName>
    </recommendedName>
</protein>
<organism evidence="2 3">
    <name type="scientific">Burkholderia anthina</name>
    <dbReference type="NCBI Taxonomy" id="179879"/>
    <lineage>
        <taxon>Bacteria</taxon>
        <taxon>Pseudomonadati</taxon>
        <taxon>Pseudomonadota</taxon>
        <taxon>Betaproteobacteria</taxon>
        <taxon>Burkholderiales</taxon>
        <taxon>Burkholderiaceae</taxon>
        <taxon>Burkholderia</taxon>
        <taxon>Burkholderia cepacia complex</taxon>
    </lineage>
</organism>
<dbReference type="AlphaFoldDB" id="A0A6P2GA38"/>
<dbReference type="Proteomes" id="UP000755577">
    <property type="component" value="Unassembled WGS sequence"/>
</dbReference>
<evidence type="ECO:0000313" key="3">
    <source>
        <dbReference type="Proteomes" id="UP000494201"/>
    </source>
</evidence>
<dbReference type="Proteomes" id="UP000494201">
    <property type="component" value="Unassembled WGS sequence"/>
</dbReference>
<dbReference type="EMBL" id="JAFCIQ010000004">
    <property type="protein sequence ID" value="MBM2766342.1"/>
    <property type="molecule type" value="Genomic_DNA"/>
</dbReference>
<sequence length="419" mass="45458">MNSTQAVFLHSGYGATDGWLWSCLRDLDGVIAYDEPLRAMVASVDYEQYASTGSDGAAVAMRASGARPTVSVSDSLRRDALGMSRIETAFSANQFEEATPEYASDIEYFLRTLMSQAFERDCIPVFRFGESPGRLAWMRRTFPDVLHIVVARNPLAQWQSYCDRLVAHHDAHWIALPFLALACSRNVPAVERVIVGLRIELPEDIPGIGDRMADRCVEFFKAHAGYVGPAAAYRAFLGYWLLAMRHAPTHADAVFDCDLAARSHAYLGAAEAWIANLTGLTPPMRAAHRNHAVRGRTLSFADNEDAHLAAMEVGNALVRDGSAPVEALALWASKLADATLSARADADATAAYAQMCVDQAIRIVDLAAAGSFGCDTALASELAMMRAALGGFAEQGAGRRAGPWSRLTRTARNFLAARR</sequence>
<dbReference type="GeneID" id="56501180"/>
<keyword evidence="4" id="KW-1185">Reference proteome</keyword>
<dbReference type="Gene3D" id="3.40.50.300">
    <property type="entry name" value="P-loop containing nucleotide triphosphate hydrolases"/>
    <property type="match status" value="1"/>
</dbReference>
<dbReference type="InterPro" id="IPR027417">
    <property type="entry name" value="P-loop_NTPase"/>
</dbReference>
<dbReference type="EMBL" id="CABVLY010000011">
    <property type="protein sequence ID" value="VVU50417.1"/>
    <property type="molecule type" value="Genomic_DNA"/>
</dbReference>
<accession>A0A6P2GA38</accession>
<reference evidence="1 4" key="2">
    <citation type="submission" date="2021-02" db="EMBL/GenBank/DDBJ databases">
        <title>Draft genome of the type strains Burkholderia anthina DSM16086.</title>
        <authorList>
            <person name="Hertel R."/>
            <person name="Meissner J."/>
            <person name="Poehlein A."/>
            <person name="Daniel R."/>
            <person name="Commichau F.M."/>
        </authorList>
    </citation>
    <scope>NUCLEOTIDE SEQUENCE [LARGE SCALE GENOMIC DNA]</scope>
    <source>
        <strain evidence="1 4">DSM 16086</strain>
    </source>
</reference>
<evidence type="ECO:0000313" key="1">
    <source>
        <dbReference type="EMBL" id="MBM2766342.1"/>
    </source>
</evidence>
<gene>
    <name evidence="2" type="ORF">BAN20980_03133</name>
    <name evidence="1" type="ORF">JQK92_07860</name>
</gene>
<name>A0A6P2GA38_9BURK</name>